<evidence type="ECO:0000313" key="10">
    <source>
        <dbReference type="Proteomes" id="UP000236630"/>
    </source>
</evidence>
<evidence type="ECO:0000313" key="9">
    <source>
        <dbReference type="EMBL" id="GAY33617.1"/>
    </source>
</evidence>
<evidence type="ECO:0000256" key="7">
    <source>
        <dbReference type="SAM" id="SignalP"/>
    </source>
</evidence>
<dbReference type="SMART" id="SM00505">
    <property type="entry name" value="Knot1"/>
    <property type="match status" value="1"/>
</dbReference>
<dbReference type="Gene3D" id="3.30.30.10">
    <property type="entry name" value="Knottin, scorpion toxin-like"/>
    <property type="match status" value="1"/>
</dbReference>
<reference evidence="9 10" key="1">
    <citation type="journal article" date="2017" name="Front. Genet.">
        <title>Draft sequencing of the heterozygous diploid genome of Satsuma (Citrus unshiu Marc.) using a hybrid assembly approach.</title>
        <authorList>
            <person name="Shimizu T."/>
            <person name="Tanizawa Y."/>
            <person name="Mochizuki T."/>
            <person name="Nagasaki H."/>
            <person name="Yoshioka T."/>
            <person name="Toyoda A."/>
            <person name="Fujiyama A."/>
            <person name="Kaminuma E."/>
            <person name="Nakamura Y."/>
        </authorList>
    </citation>
    <scope>NUCLEOTIDE SEQUENCE [LARGE SCALE GENOMIC DNA]</scope>
    <source>
        <strain evidence="10">cv. Miyagawa wase</strain>
    </source>
</reference>
<dbReference type="PANTHER" id="PTHR33147">
    <property type="entry name" value="DEFENSIN-LIKE PROTEIN 1"/>
    <property type="match status" value="1"/>
</dbReference>
<keyword evidence="5" id="KW-0611">Plant defense</keyword>
<dbReference type="EMBL" id="BDQV01005789">
    <property type="protein sequence ID" value="GAY33617.1"/>
    <property type="molecule type" value="Genomic_DNA"/>
</dbReference>
<sequence>MAKSVASITTAFALIFAFFILFASFEMPVAEAKQCSKRAQKWTGPCIKTGSCRNHCRKREGAVDGACHYDFPGFACFCYYNC</sequence>
<feature type="chain" id="PRO_5014162110" description="Knottins-like domain-containing protein" evidence="7">
    <location>
        <begin position="33"/>
        <end position="82"/>
    </location>
</feature>
<feature type="domain" description="Knottins-like" evidence="8">
    <location>
        <begin position="34"/>
        <end position="82"/>
    </location>
</feature>
<keyword evidence="2" id="KW-0929">Antimicrobial</keyword>
<comment type="similarity">
    <text evidence="1">Belongs to the DEFL family.</text>
</comment>
<evidence type="ECO:0000256" key="5">
    <source>
        <dbReference type="ARBA" id="ARBA00022821"/>
    </source>
</evidence>
<keyword evidence="3" id="KW-0295">Fungicide</keyword>
<dbReference type="Proteomes" id="UP000236630">
    <property type="component" value="Unassembled WGS sequence"/>
</dbReference>
<dbReference type="GO" id="GO:0031640">
    <property type="term" value="P:killing of cells of another organism"/>
    <property type="evidence" value="ECO:0007669"/>
    <property type="project" value="UniProtKB-KW"/>
</dbReference>
<dbReference type="InterPro" id="IPR008176">
    <property type="entry name" value="Defensin_plant"/>
</dbReference>
<proteinExistence type="inferred from homology"/>
<evidence type="ECO:0000256" key="1">
    <source>
        <dbReference type="ARBA" id="ARBA00006722"/>
    </source>
</evidence>
<evidence type="ECO:0000256" key="4">
    <source>
        <dbReference type="ARBA" id="ARBA00022729"/>
    </source>
</evidence>
<dbReference type="PROSITE" id="PS00940">
    <property type="entry name" value="GAMMA_THIONIN"/>
    <property type="match status" value="1"/>
</dbReference>
<organism evidence="9 10">
    <name type="scientific">Citrus unshiu</name>
    <name type="common">Satsuma mandarin</name>
    <name type="synonym">Citrus nobilis var. unshiu</name>
    <dbReference type="NCBI Taxonomy" id="55188"/>
    <lineage>
        <taxon>Eukaryota</taxon>
        <taxon>Viridiplantae</taxon>
        <taxon>Streptophyta</taxon>
        <taxon>Embryophyta</taxon>
        <taxon>Tracheophyta</taxon>
        <taxon>Spermatophyta</taxon>
        <taxon>Magnoliopsida</taxon>
        <taxon>eudicotyledons</taxon>
        <taxon>Gunneridae</taxon>
        <taxon>Pentapetalae</taxon>
        <taxon>rosids</taxon>
        <taxon>malvids</taxon>
        <taxon>Sapindales</taxon>
        <taxon>Rutaceae</taxon>
        <taxon>Aurantioideae</taxon>
        <taxon>Citrus</taxon>
    </lineage>
</organism>
<evidence type="ECO:0000256" key="2">
    <source>
        <dbReference type="ARBA" id="ARBA00022529"/>
    </source>
</evidence>
<accession>A0A2H5N124</accession>
<dbReference type="SUPFAM" id="SSF57095">
    <property type="entry name" value="Scorpion toxin-like"/>
    <property type="match status" value="1"/>
</dbReference>
<dbReference type="PANTHER" id="PTHR33147:SF46">
    <property type="entry name" value="DEFENSIN-LIKE PROTEIN 19"/>
    <property type="match status" value="1"/>
</dbReference>
<dbReference type="GO" id="GO:0050832">
    <property type="term" value="P:defense response to fungus"/>
    <property type="evidence" value="ECO:0007669"/>
    <property type="project" value="UniProtKB-KW"/>
</dbReference>
<feature type="signal peptide" evidence="7">
    <location>
        <begin position="1"/>
        <end position="32"/>
    </location>
</feature>
<keyword evidence="6" id="KW-1015">Disulfide bond</keyword>
<dbReference type="Pfam" id="PF00304">
    <property type="entry name" value="Gamma-thionin"/>
    <property type="match status" value="1"/>
</dbReference>
<dbReference type="STRING" id="55188.A0A2H5N124"/>
<comment type="caution">
    <text evidence="9">The sequence shown here is derived from an EMBL/GenBank/DDBJ whole genome shotgun (WGS) entry which is preliminary data.</text>
</comment>
<name>A0A2H5N124_CITUN</name>
<dbReference type="InterPro" id="IPR036574">
    <property type="entry name" value="Scorpion_toxin-like_sf"/>
</dbReference>
<keyword evidence="4 7" id="KW-0732">Signal</keyword>
<protein>
    <recommendedName>
        <fullName evidence="8">Knottins-like domain-containing protein</fullName>
    </recommendedName>
</protein>
<dbReference type="InterPro" id="IPR003614">
    <property type="entry name" value="Knottins"/>
</dbReference>
<evidence type="ECO:0000259" key="8">
    <source>
        <dbReference type="SMART" id="SM00505"/>
    </source>
</evidence>
<evidence type="ECO:0000256" key="3">
    <source>
        <dbReference type="ARBA" id="ARBA00022577"/>
    </source>
</evidence>
<dbReference type="AlphaFoldDB" id="A0A2H5N124"/>
<keyword evidence="10" id="KW-1185">Reference proteome</keyword>
<gene>
    <name evidence="9" type="ORF">CUMW_285660</name>
</gene>
<evidence type="ECO:0000256" key="6">
    <source>
        <dbReference type="ARBA" id="ARBA00023157"/>
    </source>
</evidence>